<protein>
    <submittedName>
        <fullName evidence="1">Uncharacterized protein</fullName>
    </submittedName>
</protein>
<dbReference type="EMBL" id="BAABDH010000029">
    <property type="protein sequence ID" value="GAA3932426.1"/>
    <property type="molecule type" value="Genomic_DNA"/>
</dbReference>
<name>A0ABP7MXV8_9BACT</name>
<dbReference type="RefSeq" id="WP_345112515.1">
    <property type="nucleotide sequence ID" value="NZ_BAABDH010000029.1"/>
</dbReference>
<organism evidence="1 2">
    <name type="scientific">Hymenobacter algoricola</name>
    <dbReference type="NCBI Taxonomy" id="486267"/>
    <lineage>
        <taxon>Bacteria</taxon>
        <taxon>Pseudomonadati</taxon>
        <taxon>Bacteroidota</taxon>
        <taxon>Cytophagia</taxon>
        <taxon>Cytophagales</taxon>
        <taxon>Hymenobacteraceae</taxon>
        <taxon>Hymenobacter</taxon>
    </lineage>
</organism>
<gene>
    <name evidence="1" type="ORF">GCM10022406_16650</name>
</gene>
<sequence>MENSFEKHPKSQNPVDAYPCIPLAEARARVTNWLEAVNMIPYFEKNQDQVPRAIFISHDDLDKLKEKYKDTEGIRVYFALNQPIDNDSKMVDPYQVTGLVVPVLKSESGGYQDLVALDGNEEKTAVYDFTRPCPVFCDLASELYVKLDEPQR</sequence>
<evidence type="ECO:0000313" key="2">
    <source>
        <dbReference type="Proteomes" id="UP001499909"/>
    </source>
</evidence>
<evidence type="ECO:0000313" key="1">
    <source>
        <dbReference type="EMBL" id="GAA3932426.1"/>
    </source>
</evidence>
<proteinExistence type="predicted"/>
<reference evidence="2" key="1">
    <citation type="journal article" date="2019" name="Int. J. Syst. Evol. Microbiol.">
        <title>The Global Catalogue of Microorganisms (GCM) 10K type strain sequencing project: providing services to taxonomists for standard genome sequencing and annotation.</title>
        <authorList>
            <consortium name="The Broad Institute Genomics Platform"/>
            <consortium name="The Broad Institute Genome Sequencing Center for Infectious Disease"/>
            <person name="Wu L."/>
            <person name="Ma J."/>
        </authorList>
    </citation>
    <scope>NUCLEOTIDE SEQUENCE [LARGE SCALE GENOMIC DNA]</scope>
    <source>
        <strain evidence="2">JCM 17214</strain>
    </source>
</reference>
<keyword evidence="2" id="KW-1185">Reference proteome</keyword>
<accession>A0ABP7MXV8</accession>
<dbReference type="Proteomes" id="UP001499909">
    <property type="component" value="Unassembled WGS sequence"/>
</dbReference>
<comment type="caution">
    <text evidence="1">The sequence shown here is derived from an EMBL/GenBank/DDBJ whole genome shotgun (WGS) entry which is preliminary data.</text>
</comment>